<feature type="compositionally biased region" description="Low complexity" evidence="1">
    <location>
        <begin position="416"/>
        <end position="425"/>
    </location>
</feature>
<evidence type="ECO:0000256" key="1">
    <source>
        <dbReference type="SAM" id="MobiDB-lite"/>
    </source>
</evidence>
<protein>
    <submittedName>
        <fullName evidence="2">Uncharacterized protein</fullName>
    </submittedName>
</protein>
<evidence type="ECO:0000313" key="2">
    <source>
        <dbReference type="EMBL" id="CAK9075778.1"/>
    </source>
</evidence>
<proteinExistence type="predicted"/>
<sequence>MSKRPRSDGESEDDFIDWLDFVRSLVVSDPGPVNYQELLHWPGVVLTRLANVDMLDILEEKFSSGIEITTSYSGVGSPETALGFLQQALGRYGCETGTLKVHSATEYSKHCQRILANHVDGPSKAECIFSDLRAVVPDEVIQNMRAVRQAYLKRYTYQVHSNKVPAAMAIKRLGVDFVRHVWPDFMRAAISPTAFCLCHNKACLTGTSQNRSGVLRGNTAGFTCVDWSNLGNQLGWLGESAETFLSCLADQLVNHKPDFILGECVEGFDTDMLGELTKDWYTLLPLSISPEMFGFPATRKRLYMILLRKGVLSWHRQVQRGDPASLFFTLFSRPLSLCGEVYFNAPPEYVARFHAEWAKSKHLPELQADGSSWTTKSKCRQHAKVDRAEKPFFVMNTTQSCEIRLLCPHLLARQGNSGASSNGQGKRQKTKKEENDPVEEKTKKCKRCKKGRPVSEFFQGHGNCKGCSKDLKNLENQAKAAKELEWFRSLNDQQLDSLVVAYNKEKLKAEKERRRVKFNMTTYKVRVLSASGVRREARRRLMTEDAFIEFAQTPQGGNLTKSQAERKWQEYKDDPYLVAEGEGKDMKLPIHYTTDIVDYDDVASQREIEQQQKNAMDADKNGIKFDRVKVAAGQSCGGDGEVPVLTVGKVSDLMKRRPKGSDQATDGQDDEGQAEVAEQENAEEKDKEEKWFDAVAQSARAKRQAGPCHNYHKLHTLGASGIWIAQMQGVQSQEQLDETWRVVKAAAAHWDELMSACRTSSTDLRKALDLARGGSKKKSAGKAKAKPKAAGKKVSAMYQVFDFKDAVAIAEYTSPLPQEHNVSDPFIVRAKSLPTIFVGDGATPEQMNKLEAEMSSFEEKFQKSDLRFTTGKCQAALSKEGGEILSNRAAEILPSRHVLVPSGVPPASCYGSIAQHRNIQYEVSGCASIRLSNKGWREVVILKTEQVMSFLHDRNNRRKEEDRDKVTYGSAVGFACYLSDEDLLELVDAQPGSVQKGSLDAGDLLYTPAGVLVGERVGKDSDHYGYKMSFVCIGSNGDEVGIKTLRALQMEARDQGRTSPQLEELLKAIDEDNSKLTAAAAAAAGGGAVAPPQGVLVLMRSDLY</sequence>
<feature type="region of interest" description="Disordered" evidence="1">
    <location>
        <begin position="653"/>
        <end position="689"/>
    </location>
</feature>
<organism evidence="2 3">
    <name type="scientific">Durusdinium trenchii</name>
    <dbReference type="NCBI Taxonomy" id="1381693"/>
    <lineage>
        <taxon>Eukaryota</taxon>
        <taxon>Sar</taxon>
        <taxon>Alveolata</taxon>
        <taxon>Dinophyceae</taxon>
        <taxon>Suessiales</taxon>
        <taxon>Symbiodiniaceae</taxon>
        <taxon>Durusdinium</taxon>
    </lineage>
</organism>
<accession>A0ABP0PIC1</accession>
<name>A0ABP0PIC1_9DINO</name>
<feature type="compositionally biased region" description="Acidic residues" evidence="1">
    <location>
        <begin position="667"/>
        <end position="681"/>
    </location>
</feature>
<dbReference type="Gene3D" id="3.40.50.150">
    <property type="entry name" value="Vaccinia Virus protein VP39"/>
    <property type="match status" value="1"/>
</dbReference>
<feature type="region of interest" description="Disordered" evidence="1">
    <location>
        <begin position="416"/>
        <end position="444"/>
    </location>
</feature>
<dbReference type="EMBL" id="CAXAMN010023190">
    <property type="protein sequence ID" value="CAK9075778.1"/>
    <property type="molecule type" value="Genomic_DNA"/>
</dbReference>
<reference evidence="2 3" key="1">
    <citation type="submission" date="2024-02" db="EMBL/GenBank/DDBJ databases">
        <authorList>
            <person name="Chen Y."/>
            <person name="Shah S."/>
            <person name="Dougan E. K."/>
            <person name="Thang M."/>
            <person name="Chan C."/>
        </authorList>
    </citation>
    <scope>NUCLEOTIDE SEQUENCE [LARGE SCALE GENOMIC DNA]</scope>
</reference>
<feature type="compositionally biased region" description="Basic and acidic residues" evidence="1">
    <location>
        <begin position="431"/>
        <end position="442"/>
    </location>
</feature>
<gene>
    <name evidence="2" type="ORF">CCMP2556_LOCUS37336</name>
</gene>
<dbReference type="InterPro" id="IPR029063">
    <property type="entry name" value="SAM-dependent_MTases_sf"/>
</dbReference>
<dbReference type="SUPFAM" id="SSF53335">
    <property type="entry name" value="S-adenosyl-L-methionine-dependent methyltransferases"/>
    <property type="match status" value="1"/>
</dbReference>
<dbReference type="Proteomes" id="UP001642484">
    <property type="component" value="Unassembled WGS sequence"/>
</dbReference>
<keyword evidence="3" id="KW-1185">Reference proteome</keyword>
<evidence type="ECO:0000313" key="3">
    <source>
        <dbReference type="Proteomes" id="UP001642484"/>
    </source>
</evidence>
<comment type="caution">
    <text evidence="2">The sequence shown here is derived from an EMBL/GenBank/DDBJ whole genome shotgun (WGS) entry which is preliminary data.</text>
</comment>